<dbReference type="InterPro" id="IPR011773">
    <property type="entry name" value="DNA-dir_RpoA"/>
</dbReference>
<dbReference type="InterPro" id="IPR036643">
    <property type="entry name" value="RNApol_insert_sf"/>
</dbReference>
<dbReference type="Proteomes" id="UP000775500">
    <property type="component" value="Unassembled WGS sequence"/>
</dbReference>
<evidence type="ECO:0000313" key="16">
    <source>
        <dbReference type="Proteomes" id="UP000775500"/>
    </source>
</evidence>
<comment type="domain">
    <text evidence="11">The N-terminal domain is essential for RNAP assembly and basal transcription, whereas the C-terminal domain is involved in interaction with transcriptional regulators and with upstream promoter elements.</text>
</comment>
<dbReference type="NCBIfam" id="NF003513">
    <property type="entry name" value="PRK05182.1-2"/>
    <property type="match status" value="1"/>
</dbReference>
<dbReference type="SMART" id="SM00662">
    <property type="entry name" value="RPOLD"/>
    <property type="match status" value="1"/>
</dbReference>
<evidence type="ECO:0000256" key="10">
    <source>
        <dbReference type="ARBA" id="ARBA00048552"/>
    </source>
</evidence>
<dbReference type="GO" id="GO:0006351">
    <property type="term" value="P:DNA-templated transcription"/>
    <property type="evidence" value="ECO:0007669"/>
    <property type="project" value="UniProtKB-UniRule"/>
</dbReference>
<dbReference type="GO" id="GO:0003677">
    <property type="term" value="F:DNA binding"/>
    <property type="evidence" value="ECO:0007669"/>
    <property type="project" value="UniProtKB-UniRule"/>
</dbReference>
<dbReference type="GO" id="GO:0000428">
    <property type="term" value="C:DNA-directed RNA polymerase complex"/>
    <property type="evidence" value="ECO:0007669"/>
    <property type="project" value="UniProtKB-KW"/>
</dbReference>
<keyword evidence="5 11" id="KW-0808">Transferase</keyword>
<comment type="caution">
    <text evidence="13">The sequence shown here is derived from an EMBL/GenBank/DDBJ whole genome shotgun (WGS) entry which is preliminary data.</text>
</comment>
<dbReference type="SUPFAM" id="SSF55257">
    <property type="entry name" value="RBP11-like subunits of RNA polymerase"/>
    <property type="match status" value="1"/>
</dbReference>
<dbReference type="HAMAP" id="MF_00059">
    <property type="entry name" value="RNApol_bact_RpoA"/>
    <property type="match status" value="1"/>
</dbReference>
<sequence>MANYTIQTIEESSTYGKFVFTPLQNRFGVTMGNALRRVLLSSLPGGSVFSIRIDGIYHEFTGIEGVKEDAAMIILNIKQLILKIDIHDNDVYTLRINKVGPCTVTAADIECPTGVEVLNPDLVICTLAEGADFNMDMQARLGRGYKTADVNKHLYQNEGQPLGIIYTDSLYSPVKKVSYSVDENTDGTESLTMEILTDGRLSPSESLSISSKILRDHFEILKDIDESQLEHVETVETKVEEDSSSIQHKMIEDLELSVRSYNCLKRAGITTVEELCQKTEDEMIHVRNLGKKSLKEVKDKIYSLGLSFKSSNE</sequence>
<reference evidence="14 16" key="3">
    <citation type="journal article" date="2021" name="Sci. Rep.">
        <title>The distribution of antibiotic resistance genes in chicken gut microbiota commensals.</title>
        <authorList>
            <person name="Juricova H."/>
            <person name="Matiasovicova J."/>
            <person name="Kubasova T."/>
            <person name="Cejkova D."/>
            <person name="Rychlik I."/>
        </authorList>
    </citation>
    <scope>NUCLEOTIDE SEQUENCE [LARGE SCALE GENOMIC DNA]</scope>
    <source>
        <strain evidence="14 16">An423</strain>
    </source>
</reference>
<dbReference type="SUPFAM" id="SSF47789">
    <property type="entry name" value="C-terminal domain of RNA polymerase alpha subunit"/>
    <property type="match status" value="1"/>
</dbReference>
<keyword evidence="6 11" id="KW-0548">Nucleotidyltransferase</keyword>
<reference evidence="13 15" key="1">
    <citation type="submission" date="2020-08" db="EMBL/GenBank/DDBJ databases">
        <title>Genomic Encyclopedia of Type Strains, Phase IV (KMG-IV): sequencing the most valuable type-strain genomes for metagenomic binning, comparative biology and taxonomic classification.</title>
        <authorList>
            <person name="Goeker M."/>
        </authorList>
    </citation>
    <scope>NUCLEOTIDE SEQUENCE [LARGE SCALE GENOMIC DNA]</scope>
    <source>
        <strain evidence="13 15">DSM 26963</strain>
    </source>
</reference>
<keyword evidence="4 11" id="KW-0240">DNA-directed RNA polymerase</keyword>
<dbReference type="InterPro" id="IPR036603">
    <property type="entry name" value="RBP11-like"/>
</dbReference>
<evidence type="ECO:0000256" key="5">
    <source>
        <dbReference type="ARBA" id="ARBA00022679"/>
    </source>
</evidence>
<evidence type="ECO:0000256" key="1">
    <source>
        <dbReference type="ARBA" id="ARBA00007123"/>
    </source>
</evidence>
<dbReference type="AlphaFoldDB" id="A0A7W8D483"/>
<evidence type="ECO:0000256" key="7">
    <source>
        <dbReference type="ARBA" id="ARBA00023163"/>
    </source>
</evidence>
<evidence type="ECO:0000313" key="14">
    <source>
        <dbReference type="EMBL" id="MBM6832236.1"/>
    </source>
</evidence>
<evidence type="ECO:0000256" key="8">
    <source>
        <dbReference type="ARBA" id="ARBA00032524"/>
    </source>
</evidence>
<feature type="region of interest" description="Alpha N-terminal domain (alpha-NTD)" evidence="11">
    <location>
        <begin position="1"/>
        <end position="226"/>
    </location>
</feature>
<dbReference type="GO" id="GO:0005737">
    <property type="term" value="C:cytoplasm"/>
    <property type="evidence" value="ECO:0007669"/>
    <property type="project" value="UniProtKB-ARBA"/>
</dbReference>
<dbReference type="InterPro" id="IPR011263">
    <property type="entry name" value="DNA-dir_RNA_pol_RpoA/D/Rpb3"/>
</dbReference>
<comment type="similarity">
    <text evidence="1 11">Belongs to the RNA polymerase alpha chain family.</text>
</comment>
<dbReference type="Gene3D" id="2.170.120.12">
    <property type="entry name" value="DNA-directed RNA polymerase, insert domain"/>
    <property type="match status" value="1"/>
</dbReference>
<dbReference type="EC" id="2.7.7.6" evidence="2 11"/>
<dbReference type="NCBIfam" id="TIGR02027">
    <property type="entry name" value="rpoA"/>
    <property type="match status" value="1"/>
</dbReference>
<dbReference type="Gene3D" id="3.30.1360.10">
    <property type="entry name" value="RNA polymerase, RBP11-like subunit"/>
    <property type="match status" value="1"/>
</dbReference>
<gene>
    <name evidence="11" type="primary">rpoA</name>
    <name evidence="14" type="ORF">H5982_09100</name>
    <name evidence="13" type="ORF">HNQ43_001752</name>
</gene>
<dbReference type="Pfam" id="PF03118">
    <property type="entry name" value="RNA_pol_A_CTD"/>
    <property type="match status" value="1"/>
</dbReference>
<feature type="region of interest" description="Alpha C-terminal domain (alpha-CTD)" evidence="11">
    <location>
        <begin position="244"/>
        <end position="313"/>
    </location>
</feature>
<proteinExistence type="inferred from homology"/>
<dbReference type="EMBL" id="JACJLU010000023">
    <property type="protein sequence ID" value="MBM6832236.1"/>
    <property type="molecule type" value="Genomic_DNA"/>
</dbReference>
<dbReference type="GO" id="GO:0046983">
    <property type="term" value="F:protein dimerization activity"/>
    <property type="evidence" value="ECO:0007669"/>
    <property type="project" value="InterPro"/>
</dbReference>
<dbReference type="CDD" id="cd06928">
    <property type="entry name" value="RNAP_alpha_NTD"/>
    <property type="match status" value="1"/>
</dbReference>
<dbReference type="Pfam" id="PF01000">
    <property type="entry name" value="RNA_pol_A_bac"/>
    <property type="match status" value="1"/>
</dbReference>
<dbReference type="NCBIfam" id="NF003519">
    <property type="entry name" value="PRK05182.2-5"/>
    <property type="match status" value="1"/>
</dbReference>
<evidence type="ECO:0000256" key="9">
    <source>
        <dbReference type="ARBA" id="ARBA00033070"/>
    </source>
</evidence>
<dbReference type="SUPFAM" id="SSF56553">
    <property type="entry name" value="Insert subdomain of RNA polymerase alpha subunit"/>
    <property type="match status" value="1"/>
</dbReference>
<dbReference type="Pfam" id="PF01193">
    <property type="entry name" value="RNA_pol_L"/>
    <property type="match status" value="1"/>
</dbReference>
<evidence type="ECO:0000313" key="13">
    <source>
        <dbReference type="EMBL" id="MBB5185674.1"/>
    </source>
</evidence>
<evidence type="ECO:0000256" key="2">
    <source>
        <dbReference type="ARBA" id="ARBA00012418"/>
    </source>
</evidence>
<dbReference type="EMBL" id="JACHHD010000021">
    <property type="protein sequence ID" value="MBB5185674.1"/>
    <property type="molecule type" value="Genomic_DNA"/>
</dbReference>
<dbReference type="Proteomes" id="UP000521313">
    <property type="component" value="Unassembled WGS sequence"/>
</dbReference>
<dbReference type="FunFam" id="2.170.120.12:FF:000001">
    <property type="entry name" value="DNA-directed RNA polymerase subunit alpha"/>
    <property type="match status" value="1"/>
</dbReference>
<name>A0A7W8D483_9FIRM</name>
<feature type="domain" description="DNA-directed RNA polymerase RpoA/D/Rpb3-type" evidence="12">
    <location>
        <begin position="15"/>
        <end position="224"/>
    </location>
</feature>
<protein>
    <recommendedName>
        <fullName evidence="3 11">DNA-directed RNA polymerase subunit alpha</fullName>
        <shortName evidence="11">RNAP subunit alpha</shortName>
        <ecNumber evidence="2 11">2.7.7.6</ecNumber>
    </recommendedName>
    <alternativeName>
        <fullName evidence="9 11">RNA polymerase subunit alpha</fullName>
    </alternativeName>
    <alternativeName>
        <fullName evidence="8 11">Transcriptase subunit alpha</fullName>
    </alternativeName>
</protein>
<dbReference type="Gene3D" id="1.10.150.20">
    <property type="entry name" value="5' to 3' exonuclease, C-terminal subdomain"/>
    <property type="match status" value="1"/>
</dbReference>
<comment type="subunit">
    <text evidence="11">Homodimer. The RNAP catalytic core consists of 2 alpha, 1 beta, 1 beta' and 1 omega subunit. When a sigma factor is associated with the core the holoenzyme is formed, which can initiate transcription.</text>
</comment>
<evidence type="ECO:0000256" key="3">
    <source>
        <dbReference type="ARBA" id="ARBA00015972"/>
    </source>
</evidence>
<evidence type="ECO:0000259" key="12">
    <source>
        <dbReference type="SMART" id="SM00662"/>
    </source>
</evidence>
<reference evidence="14" key="2">
    <citation type="submission" date="2020-08" db="EMBL/GenBank/DDBJ databases">
        <authorList>
            <person name="Cejkova D."/>
            <person name="Kubasova T."/>
            <person name="Jahodarova E."/>
            <person name="Rychlik I."/>
        </authorList>
    </citation>
    <scope>NUCLEOTIDE SEQUENCE</scope>
    <source>
        <strain evidence="14">An423</strain>
    </source>
</reference>
<evidence type="ECO:0000256" key="6">
    <source>
        <dbReference type="ARBA" id="ARBA00022695"/>
    </source>
</evidence>
<evidence type="ECO:0000256" key="11">
    <source>
        <dbReference type="HAMAP-Rule" id="MF_00059"/>
    </source>
</evidence>
<dbReference type="InterPro" id="IPR011260">
    <property type="entry name" value="RNAP_asu_C"/>
</dbReference>
<dbReference type="GO" id="GO:0003899">
    <property type="term" value="F:DNA-directed RNA polymerase activity"/>
    <property type="evidence" value="ECO:0007669"/>
    <property type="project" value="UniProtKB-UniRule"/>
</dbReference>
<dbReference type="RefSeq" id="WP_183376857.1">
    <property type="nucleotide sequence ID" value="NZ_JACHHD010000021.1"/>
</dbReference>
<accession>A0A7W8D483</accession>
<evidence type="ECO:0000313" key="15">
    <source>
        <dbReference type="Proteomes" id="UP000521313"/>
    </source>
</evidence>
<evidence type="ECO:0000256" key="4">
    <source>
        <dbReference type="ARBA" id="ARBA00022478"/>
    </source>
</evidence>
<comment type="function">
    <text evidence="11">DNA-dependent RNA polymerase catalyzes the transcription of DNA into RNA using the four ribonucleoside triphosphates as substrates.</text>
</comment>
<comment type="catalytic activity">
    <reaction evidence="10 11">
        <text>RNA(n) + a ribonucleoside 5'-triphosphate = RNA(n+1) + diphosphate</text>
        <dbReference type="Rhea" id="RHEA:21248"/>
        <dbReference type="Rhea" id="RHEA-COMP:14527"/>
        <dbReference type="Rhea" id="RHEA-COMP:17342"/>
        <dbReference type="ChEBI" id="CHEBI:33019"/>
        <dbReference type="ChEBI" id="CHEBI:61557"/>
        <dbReference type="ChEBI" id="CHEBI:140395"/>
        <dbReference type="EC" id="2.7.7.6"/>
    </reaction>
</comment>
<keyword evidence="7 11" id="KW-0804">Transcription</keyword>
<organism evidence="13 15">
    <name type="scientific">Faecalicoccus acidiformans</name>
    <dbReference type="NCBI Taxonomy" id="915173"/>
    <lineage>
        <taxon>Bacteria</taxon>
        <taxon>Bacillati</taxon>
        <taxon>Bacillota</taxon>
        <taxon>Erysipelotrichia</taxon>
        <taxon>Erysipelotrichales</taxon>
        <taxon>Erysipelotrichaceae</taxon>
        <taxon>Faecalicoccus</taxon>
    </lineage>
</organism>
<dbReference type="InterPro" id="IPR011262">
    <property type="entry name" value="DNA-dir_RNA_pol_insert"/>
</dbReference>
<keyword evidence="16" id="KW-1185">Reference proteome</keyword>